<dbReference type="PRINTS" id="PR00455">
    <property type="entry name" value="HTHTETR"/>
</dbReference>
<dbReference type="EMBL" id="CP012333">
    <property type="protein sequence ID" value="AKU94937.1"/>
    <property type="molecule type" value="Genomic_DNA"/>
</dbReference>
<sequence length="184" mass="20358">MVEAILSAALERVERGGEDDVPLQEIANRAGVGIGSLYDYFRDRRSVLAALAAKMTEDNLRAFEALLIETEPLPLPESIERIVDFAFATYATNKQVPRGILKIAHSLGLMPTLAKSQSVFTESLATSLRRRKDITHPNIELAAWTVTQATMGVVHALIWEDQPTHEREALRADLVTLCSKHLLA</sequence>
<evidence type="ECO:0000313" key="6">
    <source>
        <dbReference type="EMBL" id="AKU94937.1"/>
    </source>
</evidence>
<dbReference type="InterPro" id="IPR041669">
    <property type="entry name" value="TetR_C_15"/>
</dbReference>
<dbReference type="SUPFAM" id="SSF46689">
    <property type="entry name" value="Homeodomain-like"/>
    <property type="match status" value="1"/>
</dbReference>
<name>A0A0K1PN46_9BACT</name>
<keyword evidence="2 4" id="KW-0238">DNA-binding</keyword>
<evidence type="ECO:0000256" key="3">
    <source>
        <dbReference type="ARBA" id="ARBA00023163"/>
    </source>
</evidence>
<evidence type="ECO:0000259" key="5">
    <source>
        <dbReference type="PROSITE" id="PS50977"/>
    </source>
</evidence>
<dbReference type="InterPro" id="IPR001647">
    <property type="entry name" value="HTH_TetR"/>
</dbReference>
<protein>
    <submittedName>
        <fullName evidence="6">Transcriptional regulator, TetR family</fullName>
    </submittedName>
</protein>
<keyword evidence="1" id="KW-0805">Transcription regulation</keyword>
<gene>
    <name evidence="6" type="ORF">AKJ09_01601</name>
</gene>
<proteinExistence type="predicted"/>
<evidence type="ECO:0000256" key="1">
    <source>
        <dbReference type="ARBA" id="ARBA00023015"/>
    </source>
</evidence>
<feature type="DNA-binding region" description="H-T-H motif" evidence="4">
    <location>
        <begin position="22"/>
        <end position="41"/>
    </location>
</feature>
<dbReference type="STRING" id="1391654.AKJ09_01601"/>
<dbReference type="InterPro" id="IPR009057">
    <property type="entry name" value="Homeodomain-like_sf"/>
</dbReference>
<dbReference type="Gene3D" id="1.10.357.10">
    <property type="entry name" value="Tetracycline Repressor, domain 2"/>
    <property type="match status" value="1"/>
</dbReference>
<dbReference type="Pfam" id="PF00440">
    <property type="entry name" value="TetR_N"/>
    <property type="match status" value="1"/>
</dbReference>
<dbReference type="AlphaFoldDB" id="A0A0K1PN46"/>
<reference evidence="6 7" key="1">
    <citation type="submission" date="2015-08" db="EMBL/GenBank/DDBJ databases">
        <authorList>
            <person name="Babu N.S."/>
            <person name="Beckwith C.J."/>
            <person name="Beseler K.G."/>
            <person name="Brison A."/>
            <person name="Carone J.V."/>
            <person name="Caskin T.P."/>
            <person name="Diamond M."/>
            <person name="Durham M.E."/>
            <person name="Foxe J.M."/>
            <person name="Go M."/>
            <person name="Henderson B.A."/>
            <person name="Jones I.B."/>
            <person name="McGettigan J.A."/>
            <person name="Micheletti S.J."/>
            <person name="Nasrallah M.E."/>
            <person name="Ortiz D."/>
            <person name="Piller C.R."/>
            <person name="Privatt S.R."/>
            <person name="Schneider S.L."/>
            <person name="Sharp S."/>
            <person name="Smith T.C."/>
            <person name="Stanton J.D."/>
            <person name="Ullery H.E."/>
            <person name="Wilson R.J."/>
            <person name="Serrano M.G."/>
            <person name="Buck G."/>
            <person name="Lee V."/>
            <person name="Wang Y."/>
            <person name="Carvalho R."/>
            <person name="Voegtly L."/>
            <person name="Shi R."/>
            <person name="Duckworth R."/>
            <person name="Johnson A."/>
            <person name="Loviza R."/>
            <person name="Walstead R."/>
            <person name="Shah Z."/>
            <person name="Kiflezghi M."/>
            <person name="Wade K."/>
            <person name="Ball S.L."/>
            <person name="Bradley K.W."/>
            <person name="Asai D.J."/>
            <person name="Bowman C.A."/>
            <person name="Russell D.A."/>
            <person name="Pope W.H."/>
            <person name="Jacobs-Sera D."/>
            <person name="Hendrix R.W."/>
            <person name="Hatfull G.F."/>
        </authorList>
    </citation>
    <scope>NUCLEOTIDE SEQUENCE [LARGE SCALE GENOMIC DNA]</scope>
    <source>
        <strain evidence="6 7">DSM 27648</strain>
    </source>
</reference>
<evidence type="ECO:0000256" key="4">
    <source>
        <dbReference type="PROSITE-ProRule" id="PRU00335"/>
    </source>
</evidence>
<evidence type="ECO:0000256" key="2">
    <source>
        <dbReference type="ARBA" id="ARBA00023125"/>
    </source>
</evidence>
<organism evidence="6 7">
    <name type="scientific">Labilithrix luteola</name>
    <dbReference type="NCBI Taxonomy" id="1391654"/>
    <lineage>
        <taxon>Bacteria</taxon>
        <taxon>Pseudomonadati</taxon>
        <taxon>Myxococcota</taxon>
        <taxon>Polyangia</taxon>
        <taxon>Polyangiales</taxon>
        <taxon>Labilitrichaceae</taxon>
        <taxon>Labilithrix</taxon>
    </lineage>
</organism>
<dbReference type="PANTHER" id="PTHR30055">
    <property type="entry name" value="HTH-TYPE TRANSCRIPTIONAL REGULATOR RUTR"/>
    <property type="match status" value="1"/>
</dbReference>
<accession>A0A0K1PN46</accession>
<dbReference type="GO" id="GO:0000976">
    <property type="term" value="F:transcription cis-regulatory region binding"/>
    <property type="evidence" value="ECO:0007669"/>
    <property type="project" value="TreeGrafter"/>
</dbReference>
<dbReference type="PROSITE" id="PS50977">
    <property type="entry name" value="HTH_TETR_2"/>
    <property type="match status" value="1"/>
</dbReference>
<keyword evidence="3" id="KW-0804">Transcription</keyword>
<dbReference type="InterPro" id="IPR050109">
    <property type="entry name" value="HTH-type_TetR-like_transc_reg"/>
</dbReference>
<dbReference type="KEGG" id="llu:AKJ09_01601"/>
<dbReference type="PANTHER" id="PTHR30055:SF234">
    <property type="entry name" value="HTH-TYPE TRANSCRIPTIONAL REGULATOR BETI"/>
    <property type="match status" value="1"/>
</dbReference>
<keyword evidence="7" id="KW-1185">Reference proteome</keyword>
<dbReference type="Proteomes" id="UP000064967">
    <property type="component" value="Chromosome"/>
</dbReference>
<evidence type="ECO:0000313" key="7">
    <source>
        <dbReference type="Proteomes" id="UP000064967"/>
    </source>
</evidence>
<dbReference type="GO" id="GO:0003700">
    <property type="term" value="F:DNA-binding transcription factor activity"/>
    <property type="evidence" value="ECO:0007669"/>
    <property type="project" value="TreeGrafter"/>
</dbReference>
<feature type="domain" description="HTH tetR-type" evidence="5">
    <location>
        <begin position="1"/>
        <end position="59"/>
    </location>
</feature>
<dbReference type="Pfam" id="PF17918">
    <property type="entry name" value="TetR_C_15"/>
    <property type="match status" value="1"/>
</dbReference>